<dbReference type="Proteomes" id="UP001148125">
    <property type="component" value="Unassembled WGS sequence"/>
</dbReference>
<feature type="signal peptide" evidence="1">
    <location>
        <begin position="1"/>
        <end position="20"/>
    </location>
</feature>
<sequence>MKHLTMVSIFIMIMILTACSNEEVNNYEYTFIGEGESWEAEYLYEGTEVWGEEEGVITYSNEDSYVFTITFKGSKEEFQSIEKLAFSYDARAGNGSKVMEFKEPPNDIMFTMSGGSTGAKVQEDEIIKVIVNWDDFEESFELINQEKY</sequence>
<name>A0ABT5VFS7_9BACI</name>
<protein>
    <submittedName>
        <fullName evidence="2">Uncharacterized protein</fullName>
    </submittedName>
</protein>
<proteinExistence type="predicted"/>
<dbReference type="RefSeq" id="WP_275118932.1">
    <property type="nucleotide sequence ID" value="NZ_JAOTPO010000008.1"/>
</dbReference>
<keyword evidence="3" id="KW-1185">Reference proteome</keyword>
<gene>
    <name evidence="2" type="ORF">N7Z68_13160</name>
</gene>
<keyword evidence="1" id="KW-0732">Signal</keyword>
<feature type="chain" id="PRO_5046390228" evidence="1">
    <location>
        <begin position="21"/>
        <end position="148"/>
    </location>
</feature>
<dbReference type="EMBL" id="JAOTPO010000008">
    <property type="protein sequence ID" value="MDE5414323.1"/>
    <property type="molecule type" value="Genomic_DNA"/>
</dbReference>
<dbReference type="PROSITE" id="PS51257">
    <property type="entry name" value="PROKAR_LIPOPROTEIN"/>
    <property type="match status" value="1"/>
</dbReference>
<accession>A0ABT5VFS7</accession>
<evidence type="ECO:0000313" key="2">
    <source>
        <dbReference type="EMBL" id="MDE5414323.1"/>
    </source>
</evidence>
<organism evidence="2 3">
    <name type="scientific">Alkalihalobacterium chitinilyticum</name>
    <dbReference type="NCBI Taxonomy" id="2980103"/>
    <lineage>
        <taxon>Bacteria</taxon>
        <taxon>Bacillati</taxon>
        <taxon>Bacillota</taxon>
        <taxon>Bacilli</taxon>
        <taxon>Bacillales</taxon>
        <taxon>Bacillaceae</taxon>
        <taxon>Alkalihalobacterium</taxon>
    </lineage>
</organism>
<comment type="caution">
    <text evidence="2">The sequence shown here is derived from an EMBL/GenBank/DDBJ whole genome shotgun (WGS) entry which is preliminary data.</text>
</comment>
<evidence type="ECO:0000256" key="1">
    <source>
        <dbReference type="SAM" id="SignalP"/>
    </source>
</evidence>
<reference evidence="2" key="1">
    <citation type="submission" date="2024-05" db="EMBL/GenBank/DDBJ databases">
        <title>Alkalihalobacillus sp. strain MEB203 novel alkaliphilic bacterium from Lonar Lake, India.</title>
        <authorList>
            <person name="Joshi A."/>
            <person name="Thite S."/>
            <person name="Mengade P."/>
        </authorList>
    </citation>
    <scope>NUCLEOTIDE SEQUENCE</scope>
    <source>
        <strain evidence="2">MEB 203</strain>
    </source>
</reference>
<evidence type="ECO:0000313" key="3">
    <source>
        <dbReference type="Proteomes" id="UP001148125"/>
    </source>
</evidence>